<feature type="domain" description="TIR" evidence="5">
    <location>
        <begin position="294"/>
        <end position="453"/>
    </location>
</feature>
<name>A0A8C4ZD98_GADMO</name>
<organism evidence="6 7">
    <name type="scientific">Gadus morhua</name>
    <name type="common">Atlantic cod</name>
    <dbReference type="NCBI Taxonomy" id="8049"/>
    <lineage>
        <taxon>Eukaryota</taxon>
        <taxon>Metazoa</taxon>
        <taxon>Chordata</taxon>
        <taxon>Craniata</taxon>
        <taxon>Vertebrata</taxon>
        <taxon>Euteleostomi</taxon>
        <taxon>Actinopterygii</taxon>
        <taxon>Neopterygii</taxon>
        <taxon>Teleostei</taxon>
        <taxon>Neoteleostei</taxon>
        <taxon>Acanthomorphata</taxon>
        <taxon>Zeiogadaria</taxon>
        <taxon>Gadariae</taxon>
        <taxon>Gadiformes</taxon>
        <taxon>Gadoidei</taxon>
        <taxon>Gadidae</taxon>
        <taxon>Gadus</taxon>
    </lineage>
</organism>
<dbReference type="PANTHER" id="PTHR11890:SF26">
    <property type="entry name" value="INTERLEUKIN-1 RECEPTOR TYPE 1"/>
    <property type="match status" value="1"/>
</dbReference>
<dbReference type="SUPFAM" id="SSF52200">
    <property type="entry name" value="Toll/Interleukin receptor TIR domain"/>
    <property type="match status" value="1"/>
</dbReference>
<evidence type="ECO:0000256" key="1">
    <source>
        <dbReference type="ARBA" id="ARBA00023157"/>
    </source>
</evidence>
<protein>
    <recommendedName>
        <fullName evidence="5">TIR domain-containing protein</fullName>
    </recommendedName>
</protein>
<dbReference type="AlphaFoldDB" id="A0A8C4ZD98"/>
<keyword evidence="1" id="KW-1015">Disulfide bond</keyword>
<dbReference type="InterPro" id="IPR015621">
    <property type="entry name" value="IL-1_rcpt_fam"/>
</dbReference>
<evidence type="ECO:0000259" key="5">
    <source>
        <dbReference type="PROSITE" id="PS50104"/>
    </source>
</evidence>
<keyword evidence="4" id="KW-0732">Signal</keyword>
<dbReference type="SMART" id="SM00255">
    <property type="entry name" value="TIR"/>
    <property type="match status" value="1"/>
</dbReference>
<evidence type="ECO:0000256" key="4">
    <source>
        <dbReference type="SAM" id="SignalP"/>
    </source>
</evidence>
<feature type="signal peptide" evidence="4">
    <location>
        <begin position="1"/>
        <end position="28"/>
    </location>
</feature>
<reference evidence="6" key="2">
    <citation type="submission" date="2025-09" db="UniProtKB">
        <authorList>
            <consortium name="Ensembl"/>
        </authorList>
    </citation>
    <scope>IDENTIFICATION</scope>
</reference>
<dbReference type="Proteomes" id="UP000694546">
    <property type="component" value="Chromosome 5"/>
</dbReference>
<feature type="chain" id="PRO_5045153025" description="TIR domain-containing protein" evidence="4">
    <location>
        <begin position="29"/>
        <end position="465"/>
    </location>
</feature>
<evidence type="ECO:0000256" key="3">
    <source>
        <dbReference type="ARBA" id="ARBA00023319"/>
    </source>
</evidence>
<evidence type="ECO:0000313" key="6">
    <source>
        <dbReference type="Ensembl" id="ENSGMOP00000011189.2"/>
    </source>
</evidence>
<dbReference type="Pfam" id="PF01582">
    <property type="entry name" value="TIR"/>
    <property type="match status" value="1"/>
</dbReference>
<dbReference type="GeneTree" id="ENSGT01090000259985"/>
<dbReference type="InterPro" id="IPR035897">
    <property type="entry name" value="Toll_tir_struct_dom_sf"/>
</dbReference>
<evidence type="ECO:0000313" key="7">
    <source>
        <dbReference type="Proteomes" id="UP000694546"/>
    </source>
</evidence>
<dbReference type="PROSITE" id="PS50104">
    <property type="entry name" value="TIR"/>
    <property type="match status" value="1"/>
</dbReference>
<dbReference type="PANTHER" id="PTHR11890">
    <property type="entry name" value="INTERLEUKIN-1 RECEPTOR FAMILY MEMBER"/>
    <property type="match status" value="1"/>
</dbReference>
<proteinExistence type="predicted"/>
<dbReference type="InterPro" id="IPR000157">
    <property type="entry name" value="TIR_dom"/>
</dbReference>
<dbReference type="PRINTS" id="PR01537">
    <property type="entry name" value="INTRLKN1R1F"/>
</dbReference>
<dbReference type="GO" id="GO:0007165">
    <property type="term" value="P:signal transduction"/>
    <property type="evidence" value="ECO:0007669"/>
    <property type="project" value="InterPro"/>
</dbReference>
<reference evidence="6" key="1">
    <citation type="submission" date="2025-08" db="UniProtKB">
        <authorList>
            <consortium name="Ensembl"/>
        </authorList>
    </citation>
    <scope>IDENTIFICATION</scope>
</reference>
<keyword evidence="7" id="KW-1185">Reference proteome</keyword>
<dbReference type="Ensembl" id="ENSGMOT00000011490.2">
    <property type="protein sequence ID" value="ENSGMOP00000011189.2"/>
    <property type="gene ID" value="ENSGMOG00000010445.2"/>
</dbReference>
<sequence>MSCQQGTLYMRMISLLVLLLGFSGVTCSRDLPGKHTEVCLYVPEGEAVYIVSDTLRDADVNQTIQFTWRREKGNTSISSSEEERIHHHGPALLFLPMYLNDSDLYITLYQLSNPDLLLNEPCLTCLNPTCSLMNRPLCKPFLKTCLTPVSSKNSTLMPGEAGEDLQLLGVTKADSALYTCRCTWRHMEHMAYNTTASRNLFVQGQSPTPLRLKLGSLGSEHDNMEERSKKSFITSTLIIDKVQESDLKASFRCRAKSPTKVKYHYLTLKRMGSWYVFTRCFTSALCLLPVLDGLQYDVYVVYQSEKVMEEILSRFLFQALLQVLEQKCGFRVFIHGRDAIPGEGLRFNERVMLSRRLMVVLTPGSEVNETLGSSPSGPPSEAVDWQVGLHHALLQEMRVILVQLGDMGPQGYTHLSPTLQHLVRKSAPLCWREDSPGASHWNSRFWKRVRYAMPSAVAKPSSSVV</sequence>
<keyword evidence="2" id="KW-0325">Glycoprotein</keyword>
<evidence type="ECO:0000256" key="2">
    <source>
        <dbReference type="ARBA" id="ARBA00023180"/>
    </source>
</evidence>
<dbReference type="Gene3D" id="3.40.50.10140">
    <property type="entry name" value="Toll/interleukin-1 receptor homology (TIR) domain"/>
    <property type="match status" value="1"/>
</dbReference>
<accession>A0A8C4ZD98</accession>
<dbReference type="Gene3D" id="2.60.40.10">
    <property type="entry name" value="Immunoglobulins"/>
    <property type="match status" value="2"/>
</dbReference>
<keyword evidence="3" id="KW-0393">Immunoglobulin domain</keyword>
<dbReference type="InterPro" id="IPR013783">
    <property type="entry name" value="Ig-like_fold"/>
</dbReference>